<organism evidence="1 2">
    <name type="scientific">Fictibacillus norfolkensis</name>
    <dbReference type="NCBI Taxonomy" id="2762233"/>
    <lineage>
        <taxon>Bacteria</taxon>
        <taxon>Bacillati</taxon>
        <taxon>Bacillota</taxon>
        <taxon>Bacilli</taxon>
        <taxon>Bacillales</taxon>
        <taxon>Fictibacillaceae</taxon>
        <taxon>Fictibacillus</taxon>
    </lineage>
</organism>
<protein>
    <submittedName>
        <fullName evidence="1">Uncharacterized protein</fullName>
    </submittedName>
</protein>
<accession>A0ABR8SQ13</accession>
<name>A0ABR8SQ13_9BACL</name>
<gene>
    <name evidence="1" type="ORF">H9648_16115</name>
</gene>
<keyword evidence="2" id="KW-1185">Reference proteome</keyword>
<dbReference type="EMBL" id="JACSQM010000008">
    <property type="protein sequence ID" value="MBD7965589.1"/>
    <property type="molecule type" value="Genomic_DNA"/>
</dbReference>
<comment type="caution">
    <text evidence="1">The sequence shown here is derived from an EMBL/GenBank/DDBJ whole genome shotgun (WGS) entry which is preliminary data.</text>
</comment>
<evidence type="ECO:0000313" key="2">
    <source>
        <dbReference type="Proteomes" id="UP000603641"/>
    </source>
</evidence>
<proteinExistence type="predicted"/>
<evidence type="ECO:0000313" key="1">
    <source>
        <dbReference type="EMBL" id="MBD7965589.1"/>
    </source>
</evidence>
<sequence length="77" mass="8388">MSNYFGPYRYLFVQLLATQQLISEVFLVDSNQPAGTPDLTGVRVLEVGGDFVVFTQAGSAGATRSYVSLDKILLVEL</sequence>
<dbReference type="Proteomes" id="UP000603641">
    <property type="component" value="Unassembled WGS sequence"/>
</dbReference>
<dbReference type="RefSeq" id="WP_191754848.1">
    <property type="nucleotide sequence ID" value="NZ_JACSQM010000008.1"/>
</dbReference>
<reference evidence="1 2" key="1">
    <citation type="submission" date="2020-08" db="EMBL/GenBank/DDBJ databases">
        <title>A Genomic Blueprint of the Chicken Gut Microbiome.</title>
        <authorList>
            <person name="Gilroy R."/>
            <person name="Ravi A."/>
            <person name="Getino M."/>
            <person name="Pursley I."/>
            <person name="Horton D.L."/>
            <person name="Alikhan N.-F."/>
            <person name="Baker D."/>
            <person name="Gharbi K."/>
            <person name="Hall N."/>
            <person name="Watson M."/>
            <person name="Adriaenssens E.M."/>
            <person name="Foster-Nyarko E."/>
            <person name="Jarju S."/>
            <person name="Secka A."/>
            <person name="Antonio M."/>
            <person name="Oren A."/>
            <person name="Chaudhuri R."/>
            <person name="La Ragione R.M."/>
            <person name="Hildebrand F."/>
            <person name="Pallen M.J."/>
        </authorList>
    </citation>
    <scope>NUCLEOTIDE SEQUENCE [LARGE SCALE GENOMIC DNA]</scope>
    <source>
        <strain evidence="1 2">Sa2CUA10</strain>
    </source>
</reference>